<accession>A0A2T7TE25</accession>
<reference evidence="2 3" key="1">
    <citation type="submission" date="2013-12" db="EMBL/GenBank/DDBJ databases">
        <title>Annotated genome of Streptomyces scopuliridis.</title>
        <authorList>
            <person name="Olson J.B."/>
        </authorList>
    </citation>
    <scope>NUCLEOTIDE SEQUENCE [LARGE SCALE GENOMIC DNA]</scope>
    <source>
        <strain evidence="2 3">RB72</strain>
    </source>
</reference>
<dbReference type="AlphaFoldDB" id="A0A2T7TE25"/>
<feature type="domain" description="HTH cro/C1-type" evidence="1">
    <location>
        <begin position="22"/>
        <end position="56"/>
    </location>
</feature>
<dbReference type="STRING" id="1440053.GCA_000718095_01903"/>
<gene>
    <name evidence="2" type="ORF">Y717_18825</name>
</gene>
<organism evidence="2 3">
    <name type="scientific">Streptomyces scopuliridis RB72</name>
    <dbReference type="NCBI Taxonomy" id="1440053"/>
    <lineage>
        <taxon>Bacteria</taxon>
        <taxon>Bacillati</taxon>
        <taxon>Actinomycetota</taxon>
        <taxon>Actinomycetes</taxon>
        <taxon>Kitasatosporales</taxon>
        <taxon>Streptomycetaceae</taxon>
        <taxon>Streptomyces</taxon>
    </lineage>
</organism>
<dbReference type="Pfam" id="PF19054">
    <property type="entry name" value="DUF5753"/>
    <property type="match status" value="1"/>
</dbReference>
<keyword evidence="3" id="KW-1185">Reference proteome</keyword>
<evidence type="ECO:0000313" key="3">
    <source>
        <dbReference type="Proteomes" id="UP000245992"/>
    </source>
</evidence>
<sequence length="277" mass="31206">MTERRDVDETVRSPREAFGEALRNARELRAAGRLSQSALAKKARTSKSTISRIERGVPPIATNLPAVFDQIFETDGQFKRLYEEVVSRSFPALYRRRMSLEREAIAIWEWSPTIIPGLFQTAEYARALFRANNPRATEDEIAGLMRARLARQELLRGDAPPNVRVVLCASVISRRIVSRDAMREQLAVLLGQAERQTTRLQVLPLDAEPHLLIDGPITFLTAPNHVTVVCVDAFRTADINEDPEHVRTAVRAYDDLTSEALSARQSAAFIRNQMETL</sequence>
<dbReference type="CDD" id="cd00093">
    <property type="entry name" value="HTH_XRE"/>
    <property type="match status" value="1"/>
</dbReference>
<dbReference type="EMBL" id="AZSP01000030">
    <property type="protein sequence ID" value="PVE13410.1"/>
    <property type="molecule type" value="Genomic_DNA"/>
</dbReference>
<dbReference type="InterPro" id="IPR043917">
    <property type="entry name" value="DUF5753"/>
</dbReference>
<name>A0A2T7TE25_9ACTN</name>
<dbReference type="Proteomes" id="UP000245992">
    <property type="component" value="Unassembled WGS sequence"/>
</dbReference>
<dbReference type="SUPFAM" id="SSF47413">
    <property type="entry name" value="lambda repressor-like DNA-binding domains"/>
    <property type="match status" value="1"/>
</dbReference>
<protein>
    <recommendedName>
        <fullName evidence="1">HTH cro/C1-type domain-containing protein</fullName>
    </recommendedName>
</protein>
<comment type="caution">
    <text evidence="2">The sequence shown here is derived from an EMBL/GenBank/DDBJ whole genome shotgun (WGS) entry which is preliminary data.</text>
</comment>
<dbReference type="Gene3D" id="1.10.260.40">
    <property type="entry name" value="lambda repressor-like DNA-binding domains"/>
    <property type="match status" value="1"/>
</dbReference>
<dbReference type="GO" id="GO:0003677">
    <property type="term" value="F:DNA binding"/>
    <property type="evidence" value="ECO:0007669"/>
    <property type="project" value="InterPro"/>
</dbReference>
<evidence type="ECO:0000313" key="2">
    <source>
        <dbReference type="EMBL" id="PVE13410.1"/>
    </source>
</evidence>
<evidence type="ECO:0000259" key="1">
    <source>
        <dbReference type="PROSITE" id="PS50943"/>
    </source>
</evidence>
<dbReference type="Pfam" id="PF13560">
    <property type="entry name" value="HTH_31"/>
    <property type="match status" value="1"/>
</dbReference>
<dbReference type="InterPro" id="IPR001387">
    <property type="entry name" value="Cro/C1-type_HTH"/>
</dbReference>
<dbReference type="RefSeq" id="WP_030351050.1">
    <property type="nucleotide sequence ID" value="NZ_AZSP01000030.1"/>
</dbReference>
<proteinExistence type="predicted"/>
<dbReference type="InterPro" id="IPR010982">
    <property type="entry name" value="Lambda_DNA-bd_dom_sf"/>
</dbReference>
<dbReference type="PROSITE" id="PS50943">
    <property type="entry name" value="HTH_CROC1"/>
    <property type="match status" value="1"/>
</dbReference>
<dbReference type="OrthoDB" id="2897536at2"/>